<gene>
    <name evidence="1" type="ORF">MJG53_009670</name>
</gene>
<protein>
    <submittedName>
        <fullName evidence="1">Uncharacterized protein</fullName>
    </submittedName>
</protein>
<evidence type="ECO:0000313" key="2">
    <source>
        <dbReference type="Proteomes" id="UP001057279"/>
    </source>
</evidence>
<dbReference type="Proteomes" id="UP001057279">
    <property type="component" value="Linkage Group LG09"/>
</dbReference>
<evidence type="ECO:0000313" key="1">
    <source>
        <dbReference type="EMBL" id="KAI4582145.1"/>
    </source>
</evidence>
<comment type="caution">
    <text evidence="1">The sequence shown here is derived from an EMBL/GenBank/DDBJ whole genome shotgun (WGS) entry which is preliminary data.</text>
</comment>
<sequence>MGSIKDRNGLDLTEAEDVKKRWQEYMEELYKKDLHDPDNHDDVISNLEQDILECEVKWALESITMNKASGEYIMRNTGLEETQAGITVAGRNINNLRYADETTLLAESEEELKSLLMKVKEESEKVGLKLNIQKTKIMASGPITSWEIDGETVETVSDFILGAPKSLQMVTAAMKLKDAYSLEEKL</sequence>
<name>A0ACB9UXZ7_9CETA</name>
<dbReference type="EMBL" id="CM043034">
    <property type="protein sequence ID" value="KAI4582145.1"/>
    <property type="molecule type" value="Genomic_DNA"/>
</dbReference>
<reference evidence="1" key="1">
    <citation type="submission" date="2022-03" db="EMBL/GenBank/DDBJ databases">
        <title>Genomic analyses of argali, domestic sheep and their hybrids provide insights into chromosomal evolution, heterosis and genetic basis of agronomic traits.</title>
        <authorList>
            <person name="Li M."/>
        </authorList>
    </citation>
    <scope>NUCLEOTIDE SEQUENCE</scope>
    <source>
        <strain evidence="1">F1 hybrid</strain>
    </source>
</reference>
<proteinExistence type="predicted"/>
<keyword evidence="2" id="KW-1185">Reference proteome</keyword>
<accession>A0ACB9UXZ7</accession>
<organism evidence="1 2">
    <name type="scientific">Ovis ammon polii x Ovis aries</name>
    <dbReference type="NCBI Taxonomy" id="2918886"/>
    <lineage>
        <taxon>Eukaryota</taxon>
        <taxon>Metazoa</taxon>
        <taxon>Chordata</taxon>
        <taxon>Craniata</taxon>
        <taxon>Vertebrata</taxon>
        <taxon>Euteleostomi</taxon>
        <taxon>Mammalia</taxon>
        <taxon>Eutheria</taxon>
        <taxon>Laurasiatheria</taxon>
        <taxon>Artiodactyla</taxon>
        <taxon>Ruminantia</taxon>
        <taxon>Pecora</taxon>
        <taxon>Bovidae</taxon>
        <taxon>Caprinae</taxon>
        <taxon>Ovis</taxon>
    </lineage>
</organism>